<evidence type="ECO:0000313" key="1">
    <source>
        <dbReference type="EMBL" id="ESO85016.1"/>
    </source>
</evidence>
<evidence type="ECO:0000313" key="2">
    <source>
        <dbReference type="Proteomes" id="UP000030746"/>
    </source>
</evidence>
<dbReference type="GeneID" id="20240825"/>
<dbReference type="AlphaFoldDB" id="V3ZVQ3"/>
<sequence>MSISASSYSGTFKLCLFIVVLVAFSSYCGFVITREDSQFSNHLPKLTSTNVILEKLDSLRKDFLKQRTNVAGQFKNLGSKLSELVLNKNTKPENQHIKAQDEPWRKSTKTGLTLFTSWVDVPEKDLVHGNVVRMWRKWKPLIKPLFFYSSASTGKRLEKEGWLVQPVSKTGCGVTEMPTIKDMFLDAMKNHESVLYGYANGDITFDDGMPKAIDYVVNMDVVREKPVLVLVRRTNVDFSNGPELDANSDITEMYNEGKALKDGSSDGFFTNKLFPWKYLPDIVIGRIGIGMWLASYARAMNVTVIDITKTVKAIHMTTKSGNSESHFKKNGRCNHVIYGRLKLSPTSWGCGFITCATIDITFDKQGQTTMRRKNPKSMNPKCGNCSMDLTQILPKSLGITDRIYFGQNIEPKQVVNKRPKSPK</sequence>
<gene>
    <name evidence="1" type="ORF">LOTGIDRAFT_168278</name>
</gene>
<reference evidence="1 2" key="1">
    <citation type="journal article" date="2013" name="Nature">
        <title>Insights into bilaterian evolution from three spiralian genomes.</title>
        <authorList>
            <person name="Simakov O."/>
            <person name="Marletaz F."/>
            <person name="Cho S.J."/>
            <person name="Edsinger-Gonzales E."/>
            <person name="Havlak P."/>
            <person name="Hellsten U."/>
            <person name="Kuo D.H."/>
            <person name="Larsson T."/>
            <person name="Lv J."/>
            <person name="Arendt D."/>
            <person name="Savage R."/>
            <person name="Osoegawa K."/>
            <person name="de Jong P."/>
            <person name="Grimwood J."/>
            <person name="Chapman J.A."/>
            <person name="Shapiro H."/>
            <person name="Aerts A."/>
            <person name="Otillar R.P."/>
            <person name="Terry A.Y."/>
            <person name="Boore J.L."/>
            <person name="Grigoriev I.V."/>
            <person name="Lindberg D.R."/>
            <person name="Seaver E.C."/>
            <person name="Weisblat D.A."/>
            <person name="Putnam N.H."/>
            <person name="Rokhsar D.S."/>
        </authorList>
    </citation>
    <scope>NUCLEOTIDE SEQUENCE [LARGE SCALE GENOMIC DNA]</scope>
</reference>
<dbReference type="CTD" id="20240825"/>
<dbReference type="RefSeq" id="XP_009064398.1">
    <property type="nucleotide sequence ID" value="XM_009066150.1"/>
</dbReference>
<dbReference type="Proteomes" id="UP000030746">
    <property type="component" value="Unassembled WGS sequence"/>
</dbReference>
<dbReference type="HOGENOM" id="CLU_649397_0_0_1"/>
<proteinExistence type="predicted"/>
<dbReference type="EMBL" id="KB203357">
    <property type="protein sequence ID" value="ESO85016.1"/>
    <property type="molecule type" value="Genomic_DNA"/>
</dbReference>
<organism evidence="1 2">
    <name type="scientific">Lottia gigantea</name>
    <name type="common">Giant owl limpet</name>
    <dbReference type="NCBI Taxonomy" id="225164"/>
    <lineage>
        <taxon>Eukaryota</taxon>
        <taxon>Metazoa</taxon>
        <taxon>Spiralia</taxon>
        <taxon>Lophotrochozoa</taxon>
        <taxon>Mollusca</taxon>
        <taxon>Gastropoda</taxon>
        <taxon>Patellogastropoda</taxon>
        <taxon>Lottioidea</taxon>
        <taxon>Lottiidae</taxon>
        <taxon>Lottia</taxon>
    </lineage>
</organism>
<protein>
    <submittedName>
        <fullName evidence="1">Uncharacterized protein</fullName>
    </submittedName>
</protein>
<dbReference type="KEGG" id="lgi:LOTGIDRAFT_168278"/>
<keyword evidence="2" id="KW-1185">Reference proteome</keyword>
<name>V3ZVQ3_LOTGI</name>
<dbReference type="OMA" id="MIVIDAT"/>
<accession>V3ZVQ3</accession>
<dbReference type="OrthoDB" id="6046730at2759"/>